<organism evidence="1 2">
    <name type="scientific">Caerostris extrusa</name>
    <name type="common">Bark spider</name>
    <name type="synonym">Caerostris bankana</name>
    <dbReference type="NCBI Taxonomy" id="172846"/>
    <lineage>
        <taxon>Eukaryota</taxon>
        <taxon>Metazoa</taxon>
        <taxon>Ecdysozoa</taxon>
        <taxon>Arthropoda</taxon>
        <taxon>Chelicerata</taxon>
        <taxon>Arachnida</taxon>
        <taxon>Araneae</taxon>
        <taxon>Araneomorphae</taxon>
        <taxon>Entelegynae</taxon>
        <taxon>Araneoidea</taxon>
        <taxon>Araneidae</taxon>
        <taxon>Caerostris</taxon>
    </lineage>
</organism>
<sequence>MPLWEPMGTFCRPLYNGFPLLTRFTKWKRPLSATMTMLTGCETQKQSGHGQPSGLSLSVVVVVVVGQKGNGWQWADMFTGDGLMFGIQKGSVAILVLRGC</sequence>
<name>A0AAV4N2L2_CAEEX</name>
<reference evidence="1 2" key="1">
    <citation type="submission" date="2021-06" db="EMBL/GenBank/DDBJ databases">
        <title>Caerostris extrusa draft genome.</title>
        <authorList>
            <person name="Kono N."/>
            <person name="Arakawa K."/>
        </authorList>
    </citation>
    <scope>NUCLEOTIDE SEQUENCE [LARGE SCALE GENOMIC DNA]</scope>
</reference>
<comment type="caution">
    <text evidence="1">The sequence shown here is derived from an EMBL/GenBank/DDBJ whole genome shotgun (WGS) entry which is preliminary data.</text>
</comment>
<proteinExistence type="predicted"/>
<evidence type="ECO:0000313" key="1">
    <source>
        <dbReference type="EMBL" id="GIX78668.1"/>
    </source>
</evidence>
<dbReference type="EMBL" id="BPLR01002859">
    <property type="protein sequence ID" value="GIX78668.1"/>
    <property type="molecule type" value="Genomic_DNA"/>
</dbReference>
<dbReference type="AlphaFoldDB" id="A0AAV4N2L2"/>
<accession>A0AAV4N2L2</accession>
<keyword evidence="2" id="KW-1185">Reference proteome</keyword>
<dbReference type="Proteomes" id="UP001054945">
    <property type="component" value="Unassembled WGS sequence"/>
</dbReference>
<evidence type="ECO:0000313" key="2">
    <source>
        <dbReference type="Proteomes" id="UP001054945"/>
    </source>
</evidence>
<protein>
    <submittedName>
        <fullName evidence="1">Uncharacterized protein</fullName>
    </submittedName>
</protein>
<gene>
    <name evidence="1" type="ORF">CEXT_677701</name>
</gene>